<gene>
    <name evidence="4" type="primary">rpl37ae</name>
    <name evidence="5" type="ORF">J9259_01720</name>
    <name evidence="6" type="ORF">KIY12_08775</name>
</gene>
<evidence type="ECO:0000256" key="1">
    <source>
        <dbReference type="ARBA" id="ARBA00022884"/>
    </source>
</evidence>
<dbReference type="Gene3D" id="2.20.25.30">
    <property type="match status" value="1"/>
</dbReference>
<dbReference type="InterPro" id="IPR011331">
    <property type="entry name" value="Ribosomal_eL37/eL43"/>
</dbReference>
<keyword evidence="4" id="KW-0699">rRNA-binding</keyword>
<dbReference type="InterPro" id="IPR002674">
    <property type="entry name" value="Ribosomal_eL43"/>
</dbReference>
<keyword evidence="4" id="KW-0862">Zinc</keyword>
<feature type="zinc finger region" description="C4-type" evidence="4">
    <location>
        <begin position="39"/>
        <end position="60"/>
    </location>
</feature>
<dbReference type="EMBL" id="JAHEAC010000103">
    <property type="protein sequence ID" value="MBX8644795.1"/>
    <property type="molecule type" value="Genomic_DNA"/>
</dbReference>
<feature type="binding site" evidence="4">
    <location>
        <position position="60"/>
    </location>
    <ligand>
        <name>Zn(2+)</name>
        <dbReference type="ChEBI" id="CHEBI:29105"/>
    </ligand>
</feature>
<evidence type="ECO:0000313" key="6">
    <source>
        <dbReference type="EMBL" id="MBX8644795.1"/>
    </source>
</evidence>
<evidence type="ECO:0000313" key="5">
    <source>
        <dbReference type="EMBL" id="MBX8631231.1"/>
    </source>
</evidence>
<evidence type="ECO:0000313" key="7">
    <source>
        <dbReference type="Proteomes" id="UP000750197"/>
    </source>
</evidence>
<dbReference type="PANTHER" id="PTHR48129">
    <property type="entry name" value="60S RIBOSOMAL PROTEIN L37A"/>
    <property type="match status" value="1"/>
</dbReference>
<comment type="caution">
    <text evidence="6">The sequence shown here is derived from an EMBL/GenBank/DDBJ whole genome shotgun (WGS) entry which is preliminary data.</text>
</comment>
<keyword evidence="4" id="KW-0863">Zinc-finger</keyword>
<dbReference type="GO" id="GO:0008270">
    <property type="term" value="F:zinc ion binding"/>
    <property type="evidence" value="ECO:0007669"/>
    <property type="project" value="UniProtKB-UniRule"/>
</dbReference>
<dbReference type="PANTHER" id="PTHR48129:SF1">
    <property type="entry name" value="LARGE RIBOSOMAL SUBUNIT PROTEIN EL43"/>
    <property type="match status" value="1"/>
</dbReference>
<keyword evidence="2 4" id="KW-0689">Ribosomal protein</keyword>
<dbReference type="Proteomes" id="UP000750197">
    <property type="component" value="Unassembled WGS sequence"/>
</dbReference>
<dbReference type="Proteomes" id="UP000716004">
    <property type="component" value="Unassembled WGS sequence"/>
</dbReference>
<comment type="cofactor">
    <cofactor evidence="4">
        <name>Zn(2+)</name>
        <dbReference type="ChEBI" id="CHEBI:29105"/>
    </cofactor>
    <text evidence="4">Binds 1 zinc ion per subunit.</text>
</comment>
<evidence type="ECO:0000256" key="2">
    <source>
        <dbReference type="ARBA" id="ARBA00022980"/>
    </source>
</evidence>
<feature type="binding site" evidence="4">
    <location>
        <position position="42"/>
    </location>
    <ligand>
        <name>Zn(2+)</name>
        <dbReference type="ChEBI" id="CHEBI:29105"/>
    </ligand>
</feature>
<evidence type="ECO:0000256" key="3">
    <source>
        <dbReference type="ARBA" id="ARBA00023274"/>
    </source>
</evidence>
<dbReference type="GO" id="GO:0006412">
    <property type="term" value="P:translation"/>
    <property type="evidence" value="ECO:0007669"/>
    <property type="project" value="UniProtKB-UniRule"/>
</dbReference>
<protein>
    <recommendedName>
        <fullName evidence="4">Large ribosomal subunit protein eL43</fullName>
    </recommendedName>
</protein>
<dbReference type="InterPro" id="IPR011332">
    <property type="entry name" value="Ribosomal_zn-bd"/>
</dbReference>
<comment type="function">
    <text evidence="4">Binds to the 23S rRNA.</text>
</comment>
<dbReference type="NCBIfam" id="NF003058">
    <property type="entry name" value="PRK03976.1"/>
    <property type="match status" value="1"/>
</dbReference>
<dbReference type="HAMAP" id="MF_00327">
    <property type="entry name" value="Ribosomal_eL43"/>
    <property type="match status" value="1"/>
</dbReference>
<feature type="binding site" evidence="4">
    <location>
        <position position="57"/>
    </location>
    <ligand>
        <name>Zn(2+)</name>
        <dbReference type="ChEBI" id="CHEBI:29105"/>
    </ligand>
</feature>
<sequence length="93" mass="10383">MSSSAKKVGSVARYGPRYGVRIRSRILEIEREAAKGVPCPRCGIVAVKRVSTSIYSCSHCGYKYAGRAYVGQFRKTVVSKEMTEEESEEKEDK</sequence>
<dbReference type="SUPFAM" id="SSF57829">
    <property type="entry name" value="Zn-binding ribosomal proteins"/>
    <property type="match status" value="1"/>
</dbReference>
<comment type="subunit">
    <text evidence="4">Part of the 50S ribosomal subunit.</text>
</comment>
<proteinExistence type="inferred from homology"/>
<dbReference type="GO" id="GO:1990904">
    <property type="term" value="C:ribonucleoprotein complex"/>
    <property type="evidence" value="ECO:0007669"/>
    <property type="project" value="UniProtKB-KW"/>
</dbReference>
<keyword evidence="4" id="KW-0479">Metal-binding</keyword>
<feature type="binding site" evidence="4">
    <location>
        <position position="39"/>
    </location>
    <ligand>
        <name>Zn(2+)</name>
        <dbReference type="ChEBI" id="CHEBI:29105"/>
    </ligand>
</feature>
<dbReference type="InterPro" id="IPR050522">
    <property type="entry name" value="Ribosomal_protein_eL43"/>
</dbReference>
<dbReference type="GO" id="GO:0003735">
    <property type="term" value="F:structural constituent of ribosome"/>
    <property type="evidence" value="ECO:0007669"/>
    <property type="project" value="InterPro"/>
</dbReference>
<reference evidence="6" key="1">
    <citation type="submission" date="2021-05" db="EMBL/GenBank/DDBJ databases">
        <title>Genomic insights into ecological role and evolution of a novel Thermoplasmata order Candidatus Sysuiplasmatales.</title>
        <authorList>
            <person name="Yuan Y."/>
        </authorList>
    </citation>
    <scope>NUCLEOTIDE SEQUENCE</scope>
    <source>
        <strain evidence="6">TUT19-bin139</strain>
        <strain evidence="5">YP2-bin.285</strain>
    </source>
</reference>
<dbReference type="Pfam" id="PF01780">
    <property type="entry name" value="Ribosomal_L37ae"/>
    <property type="match status" value="1"/>
</dbReference>
<evidence type="ECO:0000256" key="4">
    <source>
        <dbReference type="HAMAP-Rule" id="MF_00327"/>
    </source>
</evidence>
<dbReference type="EMBL" id="JAGVSJ010000002">
    <property type="protein sequence ID" value="MBX8631231.1"/>
    <property type="molecule type" value="Genomic_DNA"/>
</dbReference>
<name>A0A8J7YQ11_9ARCH</name>
<dbReference type="GO" id="GO:0070180">
    <property type="term" value="F:large ribosomal subunit rRNA binding"/>
    <property type="evidence" value="ECO:0007669"/>
    <property type="project" value="UniProtKB-UniRule"/>
</dbReference>
<dbReference type="AlphaFoldDB" id="A0A8J7YQ11"/>
<keyword evidence="1 4" id="KW-0694">RNA-binding</keyword>
<keyword evidence="3 4" id="KW-0687">Ribonucleoprotein</keyword>
<dbReference type="GO" id="GO:0005840">
    <property type="term" value="C:ribosome"/>
    <property type="evidence" value="ECO:0007669"/>
    <property type="project" value="UniProtKB-KW"/>
</dbReference>
<organism evidence="6 7">
    <name type="scientific">Candidatus Sysuiplasma superficiale</name>
    <dbReference type="NCBI Taxonomy" id="2823368"/>
    <lineage>
        <taxon>Archaea</taxon>
        <taxon>Methanobacteriati</taxon>
        <taxon>Thermoplasmatota</taxon>
        <taxon>Thermoplasmata</taxon>
        <taxon>Candidatus Sysuiplasmatales</taxon>
        <taxon>Candidatus Sysuiplasmataceae</taxon>
        <taxon>Candidatus Sysuiplasma</taxon>
    </lineage>
</organism>
<accession>A0A8J7YQ11</accession>
<comment type="similarity">
    <text evidence="4">Belongs to the eukaryotic ribosomal protein eL43 family. Putative zinc-binding subfamily.</text>
</comment>